<keyword evidence="3" id="KW-1185">Reference proteome</keyword>
<name>A0AAD9PI56_9APIC</name>
<dbReference type="RefSeq" id="XP_067802041.1">
    <property type="nucleotide sequence ID" value="XM_067947890.1"/>
</dbReference>
<dbReference type="GeneID" id="94337168"/>
<feature type="compositionally biased region" description="Basic and acidic residues" evidence="1">
    <location>
        <begin position="261"/>
        <end position="273"/>
    </location>
</feature>
<protein>
    <submittedName>
        <fullName evidence="2">Uncharacterized protein</fullName>
    </submittedName>
</protein>
<dbReference type="EMBL" id="JALLKP010000004">
    <property type="protein sequence ID" value="KAK2195198.1"/>
    <property type="molecule type" value="Genomic_DNA"/>
</dbReference>
<gene>
    <name evidence="2" type="ORF">BdWA1_002871</name>
</gene>
<organism evidence="2 3">
    <name type="scientific">Babesia duncani</name>
    <dbReference type="NCBI Taxonomy" id="323732"/>
    <lineage>
        <taxon>Eukaryota</taxon>
        <taxon>Sar</taxon>
        <taxon>Alveolata</taxon>
        <taxon>Apicomplexa</taxon>
        <taxon>Aconoidasida</taxon>
        <taxon>Piroplasmida</taxon>
        <taxon>Babesiidae</taxon>
        <taxon>Babesia</taxon>
    </lineage>
</organism>
<proteinExistence type="predicted"/>
<feature type="compositionally biased region" description="Basic and acidic residues" evidence="1">
    <location>
        <begin position="280"/>
        <end position="292"/>
    </location>
</feature>
<dbReference type="KEGG" id="bdw:94337168"/>
<dbReference type="AlphaFoldDB" id="A0AAD9PI56"/>
<feature type="region of interest" description="Disordered" evidence="1">
    <location>
        <begin position="225"/>
        <end position="354"/>
    </location>
</feature>
<feature type="compositionally biased region" description="Basic and acidic residues" evidence="1">
    <location>
        <begin position="225"/>
        <end position="252"/>
    </location>
</feature>
<evidence type="ECO:0000313" key="2">
    <source>
        <dbReference type="EMBL" id="KAK2195198.1"/>
    </source>
</evidence>
<feature type="compositionally biased region" description="Basic and acidic residues" evidence="1">
    <location>
        <begin position="318"/>
        <end position="330"/>
    </location>
</feature>
<sequence>MLLCIHFSEQLKLVSLDIDQKNFEFDAKGLVLPESYVPIYIDASKSKKYKSNPFLISLFFMDPSSHQWYCYFFILKNDKFVNLGTPWSTPYYKKITIDSGTYYKVSRHDGILIGNKNFNSIISKDNLITEDGSAIEEIDMKSIQMTLKSELKSGSIISYTAEYEGSFPKENSGSGWFFCLKGKKSTKGQLYRYKLTSDNQAVNEESKRKRWYSLGHFCNKKNVEKSSNEENCVKEEPEQDRIANKESEKDYVAEESTENVDVNKESVKDHVAEESTENVDVSKEHAEDHVAEESTENVDVSEEHAEDHVAEESTENVDVNKESVKDRVVAEESTENVDVSKEHSEDPVAEESTENIDIKYCSVKAV</sequence>
<evidence type="ECO:0000256" key="1">
    <source>
        <dbReference type="SAM" id="MobiDB-lite"/>
    </source>
</evidence>
<accession>A0AAD9PI56</accession>
<comment type="caution">
    <text evidence="2">The sequence shown here is derived from an EMBL/GenBank/DDBJ whole genome shotgun (WGS) entry which is preliminary data.</text>
</comment>
<dbReference type="Proteomes" id="UP001214638">
    <property type="component" value="Unassembled WGS sequence"/>
</dbReference>
<feature type="compositionally biased region" description="Basic and acidic residues" evidence="1">
    <location>
        <begin position="301"/>
        <end position="311"/>
    </location>
</feature>
<evidence type="ECO:0000313" key="3">
    <source>
        <dbReference type="Proteomes" id="UP001214638"/>
    </source>
</evidence>
<reference evidence="2" key="1">
    <citation type="journal article" date="2023" name="Nat. Microbiol.">
        <title>Babesia duncani multi-omics identifies virulence factors and drug targets.</title>
        <authorList>
            <person name="Singh P."/>
            <person name="Lonardi S."/>
            <person name="Liang Q."/>
            <person name="Vydyam P."/>
            <person name="Khabirova E."/>
            <person name="Fang T."/>
            <person name="Gihaz S."/>
            <person name="Thekkiniath J."/>
            <person name="Munshi M."/>
            <person name="Abel S."/>
            <person name="Ciampossin L."/>
            <person name="Batugedara G."/>
            <person name="Gupta M."/>
            <person name="Lu X.M."/>
            <person name="Lenz T."/>
            <person name="Chakravarty S."/>
            <person name="Cornillot E."/>
            <person name="Hu Y."/>
            <person name="Ma W."/>
            <person name="Gonzalez L.M."/>
            <person name="Sanchez S."/>
            <person name="Estrada K."/>
            <person name="Sanchez-Flores A."/>
            <person name="Montero E."/>
            <person name="Harb O.S."/>
            <person name="Le Roch K.G."/>
            <person name="Mamoun C.B."/>
        </authorList>
    </citation>
    <scope>NUCLEOTIDE SEQUENCE</scope>
    <source>
        <strain evidence="2">WA1</strain>
    </source>
</reference>